<dbReference type="InterPro" id="IPR009057">
    <property type="entry name" value="Homeodomain-like_sf"/>
</dbReference>
<dbReference type="GO" id="GO:1901135">
    <property type="term" value="P:carbohydrate derivative metabolic process"/>
    <property type="evidence" value="ECO:0007669"/>
    <property type="project" value="InterPro"/>
</dbReference>
<evidence type="ECO:0000313" key="2">
    <source>
        <dbReference type="EMBL" id="SJZ56495.1"/>
    </source>
</evidence>
<dbReference type="PROSITE" id="PS51071">
    <property type="entry name" value="HTH_RPIR"/>
    <property type="match status" value="1"/>
</dbReference>
<evidence type="ECO:0000259" key="1">
    <source>
        <dbReference type="PROSITE" id="PS51071"/>
    </source>
</evidence>
<dbReference type="InterPro" id="IPR036388">
    <property type="entry name" value="WH-like_DNA-bd_sf"/>
</dbReference>
<dbReference type="Gene3D" id="3.40.50.10490">
    <property type="entry name" value="Glucose-6-phosphate isomerase like protein, domain 1"/>
    <property type="match status" value="1"/>
</dbReference>
<name>A0A1T4LP72_VIBCI</name>
<organism evidence="2 3">
    <name type="scientific">Vibrio cincinnatiensis DSM 19608</name>
    <dbReference type="NCBI Taxonomy" id="1123491"/>
    <lineage>
        <taxon>Bacteria</taxon>
        <taxon>Pseudomonadati</taxon>
        <taxon>Pseudomonadota</taxon>
        <taxon>Gammaproteobacteria</taxon>
        <taxon>Vibrionales</taxon>
        <taxon>Vibrionaceae</taxon>
        <taxon>Vibrio</taxon>
    </lineage>
</organism>
<dbReference type="Proteomes" id="UP000190834">
    <property type="component" value="Unassembled WGS sequence"/>
</dbReference>
<dbReference type="OrthoDB" id="3237351at2"/>
<dbReference type="PANTHER" id="PTHR30514">
    <property type="entry name" value="GLUCOKINASE"/>
    <property type="match status" value="1"/>
</dbReference>
<proteinExistence type="predicted"/>
<gene>
    <name evidence="2" type="ORF">SAMN02745782_00676</name>
</gene>
<accession>A0A1T4LP72</accession>
<evidence type="ECO:0000313" key="3">
    <source>
        <dbReference type="Proteomes" id="UP000190834"/>
    </source>
</evidence>
<dbReference type="InterPro" id="IPR001347">
    <property type="entry name" value="SIS_dom"/>
</dbReference>
<feature type="domain" description="HTH rpiR-type" evidence="1">
    <location>
        <begin position="6"/>
        <end position="82"/>
    </location>
</feature>
<dbReference type="GO" id="GO:0097367">
    <property type="term" value="F:carbohydrate derivative binding"/>
    <property type="evidence" value="ECO:0007669"/>
    <property type="project" value="InterPro"/>
</dbReference>
<dbReference type="EMBL" id="FUXB01000003">
    <property type="protein sequence ID" value="SJZ56495.1"/>
    <property type="molecule type" value="Genomic_DNA"/>
</dbReference>
<dbReference type="STRING" id="1123491.SAMN02745782_00676"/>
<dbReference type="AlphaFoldDB" id="A0A1T4LP72"/>
<dbReference type="GO" id="GO:0003677">
    <property type="term" value="F:DNA binding"/>
    <property type="evidence" value="ECO:0007669"/>
    <property type="project" value="InterPro"/>
</dbReference>
<sequence length="272" mass="31135">MTNNHHSLSERITQQYSRLTESSRRIADYLQLNPEKILMLSTAEIAESCSVSKTSVSRFIRQLGYDDHVALRQELMQEREKGIPVLTSHIEDLDIQHDMRALEQLCLQLATLDVTELVDAMVKAKRVKIIGYRNSYPLAMHFRQQLMQCRANVELLPLPGQTLGEDLVSITDDDFVIVIGIRRRISQFEKIIHHLNGKPSLLITDQSGQKYAGLVKHFLVCHMNNQAPLDSYAVPMSLVSYLVNKVYRHLGEKATKLSRHISKNYAQLNEVE</sequence>
<dbReference type="SUPFAM" id="SSF53697">
    <property type="entry name" value="SIS domain"/>
    <property type="match status" value="1"/>
</dbReference>
<dbReference type="Pfam" id="PF01418">
    <property type="entry name" value="HTH_6"/>
    <property type="match status" value="1"/>
</dbReference>
<dbReference type="InterPro" id="IPR000281">
    <property type="entry name" value="HTH_RpiR"/>
</dbReference>
<dbReference type="SUPFAM" id="SSF46689">
    <property type="entry name" value="Homeodomain-like"/>
    <property type="match status" value="1"/>
</dbReference>
<dbReference type="InterPro" id="IPR046348">
    <property type="entry name" value="SIS_dom_sf"/>
</dbReference>
<protein>
    <submittedName>
        <fullName evidence="2">Transcriptional regulator, RpiR family</fullName>
    </submittedName>
</protein>
<dbReference type="Pfam" id="PF01380">
    <property type="entry name" value="SIS"/>
    <property type="match status" value="1"/>
</dbReference>
<dbReference type="Gene3D" id="1.10.10.10">
    <property type="entry name" value="Winged helix-like DNA-binding domain superfamily/Winged helix DNA-binding domain"/>
    <property type="match status" value="1"/>
</dbReference>
<dbReference type="InterPro" id="IPR047640">
    <property type="entry name" value="RpiR-like"/>
</dbReference>
<keyword evidence="3" id="KW-1185">Reference proteome</keyword>
<dbReference type="GeneID" id="70582057"/>
<dbReference type="GO" id="GO:0003700">
    <property type="term" value="F:DNA-binding transcription factor activity"/>
    <property type="evidence" value="ECO:0007669"/>
    <property type="project" value="InterPro"/>
</dbReference>
<reference evidence="3" key="1">
    <citation type="submission" date="2017-02" db="EMBL/GenBank/DDBJ databases">
        <authorList>
            <person name="Varghese N."/>
            <person name="Submissions S."/>
        </authorList>
    </citation>
    <scope>NUCLEOTIDE SEQUENCE [LARGE SCALE GENOMIC DNA]</scope>
    <source>
        <strain evidence="3">DSM 19608</strain>
    </source>
</reference>
<dbReference type="PANTHER" id="PTHR30514:SF18">
    <property type="entry name" value="RPIR-FAMILY TRANSCRIPTIONAL REGULATOR"/>
    <property type="match status" value="1"/>
</dbReference>
<dbReference type="RefSeq" id="WP_078925063.1">
    <property type="nucleotide sequence ID" value="NZ_FUXB01000003.1"/>
</dbReference>